<dbReference type="EMBL" id="CP126210">
    <property type="protein sequence ID" value="WIA11992.1"/>
    <property type="molecule type" value="Genomic_DNA"/>
</dbReference>
<feature type="region of interest" description="Disordered" evidence="1">
    <location>
        <begin position="50"/>
        <end position="71"/>
    </location>
</feature>
<keyword evidence="3" id="KW-1185">Reference proteome</keyword>
<reference evidence="2 3" key="1">
    <citation type="submission" date="2023-05" db="EMBL/GenBank/DDBJ databases">
        <title>A 100% complete, gapless, phased diploid assembly of the Scenedesmus obliquus UTEX 3031 genome.</title>
        <authorList>
            <person name="Biondi T.C."/>
            <person name="Hanschen E.R."/>
            <person name="Kwon T."/>
            <person name="Eng W."/>
            <person name="Kruse C.P.S."/>
            <person name="Koehler S.I."/>
            <person name="Kunde Y."/>
            <person name="Gleasner C.D."/>
            <person name="You Mak K.T."/>
            <person name="Polle J."/>
            <person name="Hovde B.T."/>
            <person name="Starkenburg S.R."/>
        </authorList>
    </citation>
    <scope>NUCLEOTIDE SEQUENCE [LARGE SCALE GENOMIC DNA]</scope>
    <source>
        <strain evidence="2 3">DOE0152z</strain>
    </source>
</reference>
<evidence type="ECO:0000256" key="1">
    <source>
        <dbReference type="SAM" id="MobiDB-lite"/>
    </source>
</evidence>
<gene>
    <name evidence="2" type="ORF">OEZ85_012073</name>
</gene>
<organism evidence="2 3">
    <name type="scientific">Tetradesmus obliquus</name>
    <name type="common">Green alga</name>
    <name type="synonym">Acutodesmus obliquus</name>
    <dbReference type="NCBI Taxonomy" id="3088"/>
    <lineage>
        <taxon>Eukaryota</taxon>
        <taxon>Viridiplantae</taxon>
        <taxon>Chlorophyta</taxon>
        <taxon>core chlorophytes</taxon>
        <taxon>Chlorophyceae</taxon>
        <taxon>CS clade</taxon>
        <taxon>Sphaeropleales</taxon>
        <taxon>Scenedesmaceae</taxon>
        <taxon>Tetradesmus</taxon>
    </lineage>
</organism>
<sequence>MQQQRTLLQQQANRSSWCFKSGNWLRGAHRSDNNQLHRWSTATTLITAAQKQEGNPEKPSKTARAVVPGSTKDKQFNSEQLAFLERKRRFKAGLGPAMPNECPECKGKGTVVCWECLGSGVNHRDVNQIMGSSIEKVRGDQSGVMNAHLFLIKGGPCFMCRGKPECPCRACEGTGITGFDLGQYSGD</sequence>
<protein>
    <submittedName>
        <fullName evidence="2">Uncharacterized protein</fullName>
    </submittedName>
</protein>
<proteinExistence type="predicted"/>
<accession>A0ABY8TS91</accession>
<dbReference type="Proteomes" id="UP001244341">
    <property type="component" value="Chromosome 3b"/>
</dbReference>
<name>A0ABY8TS91_TETOB</name>
<evidence type="ECO:0000313" key="3">
    <source>
        <dbReference type="Proteomes" id="UP001244341"/>
    </source>
</evidence>
<evidence type="ECO:0000313" key="2">
    <source>
        <dbReference type="EMBL" id="WIA11992.1"/>
    </source>
</evidence>